<keyword evidence="1" id="KW-0472">Membrane</keyword>
<proteinExistence type="predicted"/>
<gene>
    <name evidence="2" type="ORF">HDF10_000812</name>
</gene>
<organism evidence="2 3">
    <name type="scientific">Tunturiibacter lichenicola</name>
    <dbReference type="NCBI Taxonomy" id="2051959"/>
    <lineage>
        <taxon>Bacteria</taxon>
        <taxon>Pseudomonadati</taxon>
        <taxon>Acidobacteriota</taxon>
        <taxon>Terriglobia</taxon>
        <taxon>Terriglobales</taxon>
        <taxon>Acidobacteriaceae</taxon>
        <taxon>Tunturiibacter</taxon>
    </lineage>
</organism>
<sequence length="107" mass="11590">MAEAVAAADHTVVVVAEVIAKTQASKSKGLKIHRAEDKLLSPFFRHPTNKIRHFDRSGPQFHRGPRSGETPAFAFAFAVALAVAVSVVFCCQLEPANAFFLKLLLSS</sequence>
<evidence type="ECO:0000256" key="1">
    <source>
        <dbReference type="SAM" id="Phobius"/>
    </source>
</evidence>
<accession>A0A7W8J594</accession>
<dbReference type="Proteomes" id="UP000569092">
    <property type="component" value="Unassembled WGS sequence"/>
</dbReference>
<protein>
    <submittedName>
        <fullName evidence="2">Uncharacterized protein</fullName>
    </submittedName>
</protein>
<evidence type="ECO:0000313" key="2">
    <source>
        <dbReference type="EMBL" id="MBB5342862.1"/>
    </source>
</evidence>
<comment type="caution">
    <text evidence="2">The sequence shown here is derived from an EMBL/GenBank/DDBJ whole genome shotgun (WGS) entry which is preliminary data.</text>
</comment>
<keyword evidence="1" id="KW-0812">Transmembrane</keyword>
<dbReference type="AlphaFoldDB" id="A0A7W8J594"/>
<evidence type="ECO:0000313" key="3">
    <source>
        <dbReference type="Proteomes" id="UP000569092"/>
    </source>
</evidence>
<reference evidence="2 3" key="1">
    <citation type="submission" date="2020-08" db="EMBL/GenBank/DDBJ databases">
        <title>Genomic Encyclopedia of Type Strains, Phase IV (KMG-V): Genome sequencing to study the core and pangenomes of soil and plant-associated prokaryotes.</title>
        <authorList>
            <person name="Whitman W."/>
        </authorList>
    </citation>
    <scope>NUCLEOTIDE SEQUENCE [LARGE SCALE GENOMIC DNA]</scope>
    <source>
        <strain evidence="2 3">M8US30</strain>
    </source>
</reference>
<dbReference type="EMBL" id="JACHDZ010000001">
    <property type="protein sequence ID" value="MBB5342862.1"/>
    <property type="molecule type" value="Genomic_DNA"/>
</dbReference>
<keyword evidence="1" id="KW-1133">Transmembrane helix</keyword>
<name>A0A7W8J594_9BACT</name>
<feature type="transmembrane region" description="Helical" evidence="1">
    <location>
        <begin position="72"/>
        <end position="93"/>
    </location>
</feature>